<dbReference type="Proteomes" id="UP000332933">
    <property type="component" value="Unassembled WGS sequence"/>
</dbReference>
<feature type="coiled-coil region" evidence="10">
    <location>
        <begin position="1682"/>
        <end position="1709"/>
    </location>
</feature>
<dbReference type="PANTHER" id="PTHR14885">
    <property type="entry name" value="CILIA- AND FLAGELLA-ASSOCIATED PROTEIN 43-RELATED"/>
    <property type="match status" value="1"/>
</dbReference>
<dbReference type="PANTHER" id="PTHR14885:SF1">
    <property type="entry name" value="CILIA- AND FLAGELLA-ASSOCIATED PROTEIN 43"/>
    <property type="match status" value="1"/>
</dbReference>
<protein>
    <recommendedName>
        <fullName evidence="9">Cilia- and flagella-associated protein 43</fullName>
    </recommendedName>
</protein>
<keyword evidence="2" id="KW-0963">Cytoplasm</keyword>
<feature type="region of interest" description="Disordered" evidence="11">
    <location>
        <begin position="970"/>
        <end position="999"/>
    </location>
</feature>
<reference evidence="12" key="2">
    <citation type="submission" date="2019-06" db="EMBL/GenBank/DDBJ databases">
        <title>Genomics analysis of Aphanomyces spp. identifies a new class of oomycete effector associated with host adaptation.</title>
        <authorList>
            <person name="Gaulin E."/>
        </authorList>
    </citation>
    <scope>NUCLEOTIDE SEQUENCE</scope>
    <source>
        <strain evidence="12">CBS 578.67</strain>
    </source>
</reference>
<evidence type="ECO:0000256" key="3">
    <source>
        <dbReference type="ARBA" id="ARBA00022574"/>
    </source>
</evidence>
<evidence type="ECO:0000313" key="12">
    <source>
        <dbReference type="EMBL" id="KAF0699827.1"/>
    </source>
</evidence>
<dbReference type="SUPFAM" id="SSF50978">
    <property type="entry name" value="WD40 repeat-like"/>
    <property type="match status" value="2"/>
</dbReference>
<dbReference type="OrthoDB" id="64311at2759"/>
<gene>
    <name evidence="13" type="primary">Aste57867_9603</name>
    <name evidence="12" type="ORF">As57867_009565</name>
    <name evidence="13" type="ORF">ASTE57867_9603</name>
</gene>
<feature type="coiled-coil region" evidence="10">
    <location>
        <begin position="1269"/>
        <end position="1296"/>
    </location>
</feature>
<feature type="coiled-coil region" evidence="10">
    <location>
        <begin position="1174"/>
        <end position="1201"/>
    </location>
</feature>
<dbReference type="InterPro" id="IPR001680">
    <property type="entry name" value="WD40_rpt"/>
</dbReference>
<evidence type="ECO:0000313" key="14">
    <source>
        <dbReference type="Proteomes" id="UP000332933"/>
    </source>
</evidence>
<dbReference type="EMBL" id="CAADRA010005174">
    <property type="protein sequence ID" value="VFT86482.1"/>
    <property type="molecule type" value="Genomic_DNA"/>
</dbReference>
<keyword evidence="7" id="KW-0966">Cell projection</keyword>
<dbReference type="SUPFAM" id="SSF51004">
    <property type="entry name" value="C-terminal (heme d1) domain of cytochrome cd1-nitrite reductase"/>
    <property type="match status" value="1"/>
</dbReference>
<evidence type="ECO:0000256" key="5">
    <source>
        <dbReference type="ARBA" id="ARBA00023054"/>
    </source>
</evidence>
<feature type="region of interest" description="Disordered" evidence="11">
    <location>
        <begin position="1709"/>
        <end position="1730"/>
    </location>
</feature>
<proteinExistence type="inferred from homology"/>
<evidence type="ECO:0000256" key="4">
    <source>
        <dbReference type="ARBA" id="ARBA00022737"/>
    </source>
</evidence>
<comment type="similarity">
    <text evidence="8">Belongs to the CFAP43 family.</text>
</comment>
<reference evidence="13 14" key="1">
    <citation type="submission" date="2019-03" db="EMBL/GenBank/DDBJ databases">
        <authorList>
            <person name="Gaulin E."/>
            <person name="Dumas B."/>
        </authorList>
    </citation>
    <scope>NUCLEOTIDE SEQUENCE [LARGE SCALE GENOMIC DNA]</scope>
    <source>
        <strain evidence="13">CBS 568.67</strain>
    </source>
</reference>
<dbReference type="Pfam" id="PF25828">
    <property type="entry name" value="CC_Cfap43"/>
    <property type="match status" value="2"/>
</dbReference>
<evidence type="ECO:0000256" key="6">
    <source>
        <dbReference type="ARBA" id="ARBA00023212"/>
    </source>
</evidence>
<name>A0A485KND3_9STRA</name>
<dbReference type="GO" id="GO:0005930">
    <property type="term" value="C:axoneme"/>
    <property type="evidence" value="ECO:0007669"/>
    <property type="project" value="UniProtKB-SubCell"/>
</dbReference>
<dbReference type="InterPro" id="IPR015943">
    <property type="entry name" value="WD40/YVTN_repeat-like_dom_sf"/>
</dbReference>
<organism evidence="13 14">
    <name type="scientific">Aphanomyces stellatus</name>
    <dbReference type="NCBI Taxonomy" id="120398"/>
    <lineage>
        <taxon>Eukaryota</taxon>
        <taxon>Sar</taxon>
        <taxon>Stramenopiles</taxon>
        <taxon>Oomycota</taxon>
        <taxon>Saprolegniomycetes</taxon>
        <taxon>Saprolegniales</taxon>
        <taxon>Verrucalvaceae</taxon>
        <taxon>Aphanomyces</taxon>
    </lineage>
</organism>
<evidence type="ECO:0000256" key="9">
    <source>
        <dbReference type="ARBA" id="ARBA00023662"/>
    </source>
</evidence>
<dbReference type="EMBL" id="VJMH01005153">
    <property type="protein sequence ID" value="KAF0699827.1"/>
    <property type="molecule type" value="Genomic_DNA"/>
</dbReference>
<dbReference type="SMART" id="SM00320">
    <property type="entry name" value="WD40"/>
    <property type="match status" value="5"/>
</dbReference>
<accession>A0A485KND3</accession>
<evidence type="ECO:0000256" key="2">
    <source>
        <dbReference type="ARBA" id="ARBA00022490"/>
    </source>
</evidence>
<dbReference type="InterPro" id="IPR011048">
    <property type="entry name" value="Haem_d1_sf"/>
</dbReference>
<keyword evidence="3" id="KW-0853">WD repeat</keyword>
<dbReference type="GO" id="GO:0060271">
    <property type="term" value="P:cilium assembly"/>
    <property type="evidence" value="ECO:0007669"/>
    <property type="project" value="TreeGrafter"/>
</dbReference>
<evidence type="ECO:0000256" key="1">
    <source>
        <dbReference type="ARBA" id="ARBA00004430"/>
    </source>
</evidence>
<sequence length="1730" mass="190473">MSVDATPKHAFSYDGGDILMTDEHTTLTKCGNLLKFSSIVTNSQHFLQRAKPSRITAFAANVKVSEIALAACEENAEICIYSFPEKKFRGKLKHPSGLSTVFEYYMLRFSRCGTRLLSIGSHDANQVCVWDVDKFELLEGCQASVPRRVAFASFNPLSADAFVTGSDESVTFWRVCKGQRGFCFSHVDGALSHDASREQRVLADVTGINEHHPNDQADDPLEKRHQYVCHCWDKTSGVLVANQLGEILTFDATTGAIRGLVTLSRTLVATAMLLTAEHVVVAFSDGTLRWLAADGDWTLAQAVSLPPPATVAAVASSPSFTVLVVGTTQGALYELKACVDAVDDDDKTSAATVVAPSPLGLCHSGAVLALAVLIPGGGTTNDAVVVSGGVSGLLHVWTVVGCRAVVALDLGDLFDKASSPPAITSVAARYLDPIVLVGDASGRLRIVCLSKSPPPTTVDITPLHTIRVCTSPLDIVEIHPSLPLALVASSFDTTIFVVSLEPDKQFRVVAFVHVPAAATMAKWVPTSSLESTYFVATTATAHVYIAPLVNLDDHSATPLTLAPLGANALAAAAHHGTFLLTPGKMLTYIHRGTKTIHLLKLYDAPGSAKDVEYKALHEKAHGKPLTCIARSILASKEGQEIVATGGADGILTLWLVQTKRSSSAVYLKDVEMDIRKQKSLVLHAGAVTNLAFATCDDYLYVYTVGADGAMYCVDVHLEETLILFKSVAEGASPLYVNLTGGKDKAATNVYERKVRLVLTDDPKPFLEKYADDQDHVARAKFDVVKDSIRGPLAEIQLKLKTMLQHNADLPALEALARDEFVINRDQEAALLTQNDTRANEVRRHIGRQIAEMNIVRDRMKQEFWDASEIKGTQLHGLASSALKVYNFPMRKLAAAEKRTQDMVERLREVEFAMAMAEPTDARSDSAHRRRSSVYHHGDIIPANIGWMVNAGLLHPSIGKKLTDVAMPTTTTATTTDKGKGGPPVSPPLAKKASDELESPKEAGPIRLVDLIYHPAMIRTRKQQRTQLYLLRAYERQLLSDYNTEFDELAKLKEAKMDEIEAKNGRIREICAELALVEPVTAFKWHADERADSMLRLEDGEMTKTPYETEEMRKVREAAEAAQRAADEKNRKDDVAGRALEDMMHGTLETKKETIVAASVAREAWMDDVPPEEMTADQKQKLAAFEAEAAKLADDKEKYKKALDLELKKTKLDIVDVCKAFDDKLKALHELYLATRSSVLTQQMYILRLGEVLMDHEHCCHEKTLLVAEIDVLAREIDGLRADAAQFTARLDACRDEWHKAVDDDKLCEKAFPKEIEDAAGAPLEHDVLRALTDLYRKRRNTESSSDAADGDSNKKKGSTRAVSSSMGEHESSDVDATLDPFAHLDTKKKKQEVKRILPLDPDVDRPEAIATDSIVWAVLNECRAKKITAEQAVKAKNDAFVEAKDVMELTGAKLAALEDKVARYSHALAELESTMDVNSENHPILVKIKQGQDEASGGDDLATLFEETESALLISRASVEALNATIQVHGHDQVGVLGKIKNFRKNINLMEWEHAYLAMQKKNMEDHYTDLQLLRVTKNLQELVTTGDATEKQKQEQTLLESKLAYMGKNHHVHQTKQTKATAALKAQLGDRLKENEQFKRQLMDLQTHIHIREDIVASRRASALKSTPGKPDNKLKAITVRRKLVDLAKAQSEEIEFMRQELDKIRQRTFPSFVQPPPNALAPDDIFDD</sequence>
<dbReference type="InterPro" id="IPR036322">
    <property type="entry name" value="WD40_repeat_dom_sf"/>
</dbReference>
<keyword evidence="5 10" id="KW-0175">Coiled coil</keyword>
<keyword evidence="4" id="KW-0677">Repeat</keyword>
<keyword evidence="6" id="KW-0206">Cytoskeleton</keyword>
<evidence type="ECO:0000256" key="7">
    <source>
        <dbReference type="ARBA" id="ARBA00023273"/>
    </source>
</evidence>
<evidence type="ECO:0000256" key="11">
    <source>
        <dbReference type="SAM" id="MobiDB-lite"/>
    </source>
</evidence>
<evidence type="ECO:0000256" key="8">
    <source>
        <dbReference type="ARBA" id="ARBA00023605"/>
    </source>
</evidence>
<evidence type="ECO:0000313" key="13">
    <source>
        <dbReference type="EMBL" id="VFT86482.1"/>
    </source>
</evidence>
<feature type="region of interest" description="Disordered" evidence="11">
    <location>
        <begin position="1339"/>
        <end position="1379"/>
    </location>
</feature>
<evidence type="ECO:0000256" key="10">
    <source>
        <dbReference type="SAM" id="Coils"/>
    </source>
</evidence>
<keyword evidence="14" id="KW-1185">Reference proteome</keyword>
<comment type="subcellular location">
    <subcellularLocation>
        <location evidence="1">Cytoplasm</location>
        <location evidence="1">Cytoskeleton</location>
        <location evidence="1">Cilium axoneme</location>
    </subcellularLocation>
</comment>
<dbReference type="Gene3D" id="2.130.10.10">
    <property type="entry name" value="YVTN repeat-like/Quinoprotein amine dehydrogenase"/>
    <property type="match status" value="3"/>
</dbReference>